<dbReference type="EMBL" id="BPLQ01000062">
    <property type="protein sequence ID" value="GIX67093.1"/>
    <property type="molecule type" value="Genomic_DNA"/>
</dbReference>
<comment type="caution">
    <text evidence="1">The sequence shown here is derived from an EMBL/GenBank/DDBJ whole genome shotgun (WGS) entry which is preliminary data.</text>
</comment>
<name>A0AAV4M403_9ARAC</name>
<protein>
    <submittedName>
        <fullName evidence="1">Uncharacterized protein</fullName>
    </submittedName>
</protein>
<organism evidence="1 2">
    <name type="scientific">Caerostris darwini</name>
    <dbReference type="NCBI Taxonomy" id="1538125"/>
    <lineage>
        <taxon>Eukaryota</taxon>
        <taxon>Metazoa</taxon>
        <taxon>Ecdysozoa</taxon>
        <taxon>Arthropoda</taxon>
        <taxon>Chelicerata</taxon>
        <taxon>Arachnida</taxon>
        <taxon>Araneae</taxon>
        <taxon>Araneomorphae</taxon>
        <taxon>Entelegynae</taxon>
        <taxon>Araneoidea</taxon>
        <taxon>Araneidae</taxon>
        <taxon>Caerostris</taxon>
    </lineage>
</organism>
<gene>
    <name evidence="1" type="ORF">CDAR_385531</name>
</gene>
<evidence type="ECO:0000313" key="2">
    <source>
        <dbReference type="Proteomes" id="UP001054837"/>
    </source>
</evidence>
<dbReference type="Proteomes" id="UP001054837">
    <property type="component" value="Unassembled WGS sequence"/>
</dbReference>
<evidence type="ECO:0000313" key="1">
    <source>
        <dbReference type="EMBL" id="GIX67093.1"/>
    </source>
</evidence>
<proteinExistence type="predicted"/>
<sequence length="107" mass="12569">MSKRDRAIYTETPALEIRQMIVSILPTTGERVSRRREKKDYRNMGKFPRTEKAFSCDDKCYFSNYFSFIRSLNCGGQSKPTTCFIKAQNPIKFRIQPLTNQAHCELY</sequence>
<accession>A0AAV4M403</accession>
<keyword evidence="2" id="KW-1185">Reference proteome</keyword>
<reference evidence="1 2" key="1">
    <citation type="submission" date="2021-06" db="EMBL/GenBank/DDBJ databases">
        <title>Caerostris darwini draft genome.</title>
        <authorList>
            <person name="Kono N."/>
            <person name="Arakawa K."/>
        </authorList>
    </citation>
    <scope>NUCLEOTIDE SEQUENCE [LARGE SCALE GENOMIC DNA]</scope>
</reference>
<dbReference type="AlphaFoldDB" id="A0AAV4M403"/>